<keyword evidence="2" id="KW-1185">Reference proteome</keyword>
<proteinExistence type="predicted"/>
<dbReference type="RefSeq" id="WP_213535482.1">
    <property type="nucleotide sequence ID" value="NZ_BOVQ01000004.1"/>
</dbReference>
<reference evidence="2" key="1">
    <citation type="journal article" date="2019" name="Int. J. Syst. Evol. Microbiol.">
        <title>The Global Catalogue of Microorganisms (GCM) 10K type strain sequencing project: providing services to taxonomists for standard genome sequencing and annotation.</title>
        <authorList>
            <consortium name="The Broad Institute Genomics Platform"/>
            <consortium name="The Broad Institute Genome Sequencing Center for Infectious Disease"/>
            <person name="Wu L."/>
            <person name="Ma J."/>
        </authorList>
    </citation>
    <scope>NUCLEOTIDE SEQUENCE [LARGE SCALE GENOMIC DNA]</scope>
    <source>
        <strain evidence="2">CCUG 63287</strain>
    </source>
</reference>
<evidence type="ECO:0000313" key="2">
    <source>
        <dbReference type="Proteomes" id="UP001595987"/>
    </source>
</evidence>
<organism evidence="1 2">
    <name type="scientific">Lactococcus nasutitermitis</name>
    <dbReference type="NCBI Taxonomy" id="1652957"/>
    <lineage>
        <taxon>Bacteria</taxon>
        <taxon>Bacillati</taxon>
        <taxon>Bacillota</taxon>
        <taxon>Bacilli</taxon>
        <taxon>Lactobacillales</taxon>
        <taxon>Streptococcaceae</taxon>
        <taxon>Lactococcus</taxon>
    </lineage>
</organism>
<dbReference type="Proteomes" id="UP001595987">
    <property type="component" value="Unassembled WGS sequence"/>
</dbReference>
<protein>
    <submittedName>
        <fullName evidence="1">Uncharacterized protein</fullName>
    </submittedName>
</protein>
<gene>
    <name evidence="1" type="ORF">ACFO26_04665</name>
</gene>
<comment type="caution">
    <text evidence="1">The sequence shown here is derived from an EMBL/GenBank/DDBJ whole genome shotgun (WGS) entry which is preliminary data.</text>
</comment>
<evidence type="ECO:0000313" key="1">
    <source>
        <dbReference type="EMBL" id="MFC4652193.1"/>
    </source>
</evidence>
<sequence length="104" mass="12206">MNTIKDSDFNVLQKFSAEYVIGTVGVLPIPRMKIRIYEEKERFIGYTDVQLRIKFDDSFELAVGFGKTEEEALQDTLKYFKEMIEENYPDLDELALNEKNINLE</sequence>
<accession>A0ABV9JE14</accession>
<name>A0ABV9JE14_9LACT</name>
<dbReference type="EMBL" id="JBHSGD010000005">
    <property type="protein sequence ID" value="MFC4652193.1"/>
    <property type="molecule type" value="Genomic_DNA"/>
</dbReference>